<organism evidence="1 2">
    <name type="scientific">Schizopora paradoxa</name>
    <dbReference type="NCBI Taxonomy" id="27342"/>
    <lineage>
        <taxon>Eukaryota</taxon>
        <taxon>Fungi</taxon>
        <taxon>Dikarya</taxon>
        <taxon>Basidiomycota</taxon>
        <taxon>Agaricomycotina</taxon>
        <taxon>Agaricomycetes</taxon>
        <taxon>Hymenochaetales</taxon>
        <taxon>Schizoporaceae</taxon>
        <taxon>Schizopora</taxon>
    </lineage>
</organism>
<accession>A0A0H2RTP0</accession>
<dbReference type="InParanoid" id="A0A0H2RTP0"/>
<keyword evidence="2" id="KW-1185">Reference proteome</keyword>
<protein>
    <submittedName>
        <fullName evidence="1">Uncharacterized protein</fullName>
    </submittedName>
</protein>
<evidence type="ECO:0000313" key="1">
    <source>
        <dbReference type="EMBL" id="KLO08201.1"/>
    </source>
</evidence>
<evidence type="ECO:0000313" key="2">
    <source>
        <dbReference type="Proteomes" id="UP000053477"/>
    </source>
</evidence>
<dbReference type="AlphaFoldDB" id="A0A0H2RTP0"/>
<sequence length="81" mass="9255">MTQALLMRAWVPRVVRTLFFLPRPARRALVVLIAAQPSTHSTSRTLTISASPSNPTLTNSTRLSAYIGRRWIRIPGTWRRR</sequence>
<gene>
    <name evidence="1" type="ORF">SCHPADRAFT_617487</name>
</gene>
<dbReference type="Proteomes" id="UP000053477">
    <property type="component" value="Unassembled WGS sequence"/>
</dbReference>
<dbReference type="EMBL" id="KQ086102">
    <property type="protein sequence ID" value="KLO08201.1"/>
    <property type="molecule type" value="Genomic_DNA"/>
</dbReference>
<reference evidence="1 2" key="1">
    <citation type="submission" date="2015-04" db="EMBL/GenBank/DDBJ databases">
        <title>Complete genome sequence of Schizopora paradoxa KUC8140, a cosmopolitan wood degrader in East Asia.</title>
        <authorList>
            <consortium name="DOE Joint Genome Institute"/>
            <person name="Min B."/>
            <person name="Park H."/>
            <person name="Jang Y."/>
            <person name="Kim J.-J."/>
            <person name="Kim K.H."/>
            <person name="Pangilinan J."/>
            <person name="Lipzen A."/>
            <person name="Riley R."/>
            <person name="Grigoriev I.V."/>
            <person name="Spatafora J.W."/>
            <person name="Choi I.-G."/>
        </authorList>
    </citation>
    <scope>NUCLEOTIDE SEQUENCE [LARGE SCALE GENOMIC DNA]</scope>
    <source>
        <strain evidence="1 2">KUC8140</strain>
    </source>
</reference>
<name>A0A0H2RTP0_9AGAM</name>
<proteinExistence type="predicted"/>